<feature type="compositionally biased region" description="Gly residues" evidence="3">
    <location>
        <begin position="676"/>
        <end position="694"/>
    </location>
</feature>
<dbReference type="InterPro" id="IPR051210">
    <property type="entry name" value="Ub_ligase/GEF_domain"/>
</dbReference>
<proteinExistence type="predicted"/>
<dbReference type="SUPFAM" id="SSF82708">
    <property type="entry name" value="R3H domain"/>
    <property type="match status" value="1"/>
</dbReference>
<reference evidence="5 6" key="1">
    <citation type="journal article" date="2018" name="Sci. Rep.">
        <title>Raphidocelis subcapitata (=Pseudokirchneriella subcapitata) provides an insight into genome evolution and environmental adaptations in the Sphaeropleales.</title>
        <authorList>
            <person name="Suzuki S."/>
            <person name="Yamaguchi H."/>
            <person name="Nakajima N."/>
            <person name="Kawachi M."/>
        </authorList>
    </citation>
    <scope>NUCLEOTIDE SEQUENCE [LARGE SCALE GENOMIC DNA]</scope>
    <source>
        <strain evidence="5 6">NIES-35</strain>
    </source>
</reference>
<dbReference type="SUPFAM" id="SSF50985">
    <property type="entry name" value="RCC1/BLIP-II"/>
    <property type="match status" value="2"/>
</dbReference>
<dbReference type="Proteomes" id="UP000247498">
    <property type="component" value="Unassembled WGS sequence"/>
</dbReference>
<evidence type="ECO:0000256" key="3">
    <source>
        <dbReference type="SAM" id="MobiDB-lite"/>
    </source>
</evidence>
<name>A0A2V0NJJ5_9CHLO</name>
<feature type="repeat" description="RCC1" evidence="2">
    <location>
        <begin position="256"/>
        <end position="317"/>
    </location>
</feature>
<dbReference type="InterPro" id="IPR009091">
    <property type="entry name" value="RCC1/BLIP-II"/>
</dbReference>
<dbReference type="PROSITE" id="PS50012">
    <property type="entry name" value="RCC1_3"/>
    <property type="match status" value="2"/>
</dbReference>
<dbReference type="Gene3D" id="1.20.1280.50">
    <property type="match status" value="1"/>
</dbReference>
<feature type="region of interest" description="Disordered" evidence="3">
    <location>
        <begin position="767"/>
        <end position="804"/>
    </location>
</feature>
<dbReference type="EMBL" id="BDRX01000001">
    <property type="protein sequence ID" value="GBF87391.1"/>
    <property type="molecule type" value="Genomic_DNA"/>
</dbReference>
<dbReference type="InterPro" id="IPR001810">
    <property type="entry name" value="F-box_dom"/>
</dbReference>
<dbReference type="InterPro" id="IPR036047">
    <property type="entry name" value="F-box-like_dom_sf"/>
</dbReference>
<evidence type="ECO:0000256" key="1">
    <source>
        <dbReference type="ARBA" id="ARBA00022737"/>
    </source>
</evidence>
<organism evidence="5 6">
    <name type="scientific">Raphidocelis subcapitata</name>
    <dbReference type="NCBI Taxonomy" id="307507"/>
    <lineage>
        <taxon>Eukaryota</taxon>
        <taxon>Viridiplantae</taxon>
        <taxon>Chlorophyta</taxon>
        <taxon>core chlorophytes</taxon>
        <taxon>Chlorophyceae</taxon>
        <taxon>CS clade</taxon>
        <taxon>Sphaeropleales</taxon>
        <taxon>Selenastraceae</taxon>
        <taxon>Raphidocelis</taxon>
    </lineage>
</organism>
<keyword evidence="6" id="KW-1185">Reference proteome</keyword>
<dbReference type="Gene3D" id="3.30.1370.50">
    <property type="entry name" value="R3H-like domain"/>
    <property type="match status" value="1"/>
</dbReference>
<evidence type="ECO:0000313" key="6">
    <source>
        <dbReference type="Proteomes" id="UP000247498"/>
    </source>
</evidence>
<comment type="caution">
    <text evidence="5">The sequence shown here is derived from an EMBL/GenBank/DDBJ whole genome shotgun (WGS) entry which is preliminary data.</text>
</comment>
<dbReference type="PANTHER" id="PTHR22870">
    <property type="entry name" value="REGULATOR OF CHROMOSOME CONDENSATION"/>
    <property type="match status" value="1"/>
</dbReference>
<dbReference type="InParanoid" id="A0A2V0NJJ5"/>
<feature type="compositionally biased region" description="Low complexity" evidence="3">
    <location>
        <begin position="589"/>
        <end position="608"/>
    </location>
</feature>
<keyword evidence="1" id="KW-0677">Repeat</keyword>
<dbReference type="Pfam" id="PF12937">
    <property type="entry name" value="F-box-like"/>
    <property type="match status" value="1"/>
</dbReference>
<protein>
    <recommendedName>
        <fullName evidence="4">R3H domain-containing protein</fullName>
    </recommendedName>
</protein>
<dbReference type="PROSITE" id="PS00626">
    <property type="entry name" value="RCC1_2"/>
    <property type="match status" value="2"/>
</dbReference>
<feature type="region of interest" description="Disordered" evidence="3">
    <location>
        <begin position="160"/>
        <end position="180"/>
    </location>
</feature>
<dbReference type="InterPro" id="IPR001374">
    <property type="entry name" value="R3H_dom"/>
</dbReference>
<dbReference type="GO" id="GO:0003676">
    <property type="term" value="F:nucleic acid binding"/>
    <property type="evidence" value="ECO:0007669"/>
    <property type="project" value="UniProtKB-UniRule"/>
</dbReference>
<dbReference type="PROSITE" id="PS51061">
    <property type="entry name" value="R3H"/>
    <property type="match status" value="1"/>
</dbReference>
<accession>A0A2V0NJJ5</accession>
<feature type="compositionally biased region" description="Low complexity" evidence="3">
    <location>
        <begin position="647"/>
        <end position="658"/>
    </location>
</feature>
<evidence type="ECO:0000256" key="2">
    <source>
        <dbReference type="PROSITE-ProRule" id="PRU00235"/>
    </source>
</evidence>
<evidence type="ECO:0000259" key="4">
    <source>
        <dbReference type="PROSITE" id="PS51061"/>
    </source>
</evidence>
<dbReference type="Pfam" id="PF13540">
    <property type="entry name" value="RCC1_2"/>
    <property type="match status" value="2"/>
</dbReference>
<dbReference type="Pfam" id="PF01424">
    <property type="entry name" value="R3H"/>
    <property type="match status" value="1"/>
</dbReference>
<dbReference type="Gene3D" id="2.130.10.30">
    <property type="entry name" value="Regulator of chromosome condensation 1/beta-lactamase-inhibitor protein II"/>
    <property type="match status" value="2"/>
</dbReference>
<feature type="compositionally biased region" description="Low complexity" evidence="3">
    <location>
        <begin position="621"/>
        <end position="630"/>
    </location>
</feature>
<dbReference type="SUPFAM" id="SSF81383">
    <property type="entry name" value="F-box domain"/>
    <property type="match status" value="1"/>
</dbReference>
<feature type="domain" description="R3H" evidence="4">
    <location>
        <begin position="706"/>
        <end position="770"/>
    </location>
</feature>
<dbReference type="InterPro" id="IPR000408">
    <property type="entry name" value="Reg_chr_condens"/>
</dbReference>
<sequence>MEWEHLPPDLLLRALQATDSWREVARAGGVCKAWGHVASEPDLWRAAAARDLGVAPALLRGRDPKAAFVEALTGEAWVWGLLPHGGPCPLPGGDSCASSLMAHTASGERCAAPQRLTYVSSGSGGTPRSAAAARCGRAGPFAPAGAGAGTAAAAAAAAGAGAGASDPPEPADASGPGAAGAGAAAAARASPRAVAAGEDFILLLGAGGGVWDSRHAAKHRHPNVKLSVDIGAALRGYAITSIAAGQHHALALADGGEVFGWGACASGQLGCGQRRAWVGAPIEVAGALRPAWQAAGSGERVYAVAAGLEHSALLTTAGAVLLAGRNGAGECAQPPGGAGDCVPAWAAAELPAGPAAAVALGWRNTAVVTAAGRVLVCGDNAFGQHGASPAAPGRFSDAGPDARWHGLARRGQAPRGGGSDAGAAVVAAAVGRGAVYALTDAGEVFHWGAPPGGGRGGGAPSKVPGVRGATAVAASCAGRFAAVVNGGGRLLTFGAGKSGQLGHGGAGRSGAAREVKALRGRRVVAVACGTDCMTAVTAFQPSRCGACSPPPSPAPSGALSDSDGDAFGCSDGPGGGEQPDSPGTPPQAAPSGARGSAFGAARSALSLRGLPPVGWPRDPRPGGASDAGGSAPSGGARGSRGDSRWHGAAPAAAASRARAPPRRHGARRGAGRAPVAGGGGSSGEEEGAGAGAGAGPDAARRAAPDRGMCLAVRRVLRAFAADPRQREILLPPGLSSADRFHIHVTAQEWGFGHESRDAEGGREMRIWKPSRTRPWGGAAGGGGAGAGGGGGGASGSGAAGGAEA</sequence>
<gene>
    <name evidence="5" type="ORF">Rsub_00102</name>
</gene>
<evidence type="ECO:0000313" key="5">
    <source>
        <dbReference type="EMBL" id="GBF87391.1"/>
    </source>
</evidence>
<feature type="compositionally biased region" description="Basic residues" evidence="3">
    <location>
        <begin position="659"/>
        <end position="670"/>
    </location>
</feature>
<dbReference type="AlphaFoldDB" id="A0A2V0NJJ5"/>
<dbReference type="InterPro" id="IPR036867">
    <property type="entry name" value="R3H_dom_sf"/>
</dbReference>
<dbReference type="PANTHER" id="PTHR22870:SF382">
    <property type="entry name" value="REGULATOR OF CHROMOSOME CONDENSATION (RCC1) FAMILY PROTEIN"/>
    <property type="match status" value="1"/>
</dbReference>
<feature type="compositionally biased region" description="Gly residues" evidence="3">
    <location>
        <begin position="777"/>
        <end position="804"/>
    </location>
</feature>
<dbReference type="OrthoDB" id="526307at2759"/>
<feature type="region of interest" description="Disordered" evidence="3">
    <location>
        <begin position="543"/>
        <end position="701"/>
    </location>
</feature>
<dbReference type="Pfam" id="PF00415">
    <property type="entry name" value="RCC1"/>
    <property type="match status" value="1"/>
</dbReference>
<feature type="repeat" description="RCC1" evidence="2">
    <location>
        <begin position="488"/>
        <end position="539"/>
    </location>
</feature>